<reference evidence="3 4" key="1">
    <citation type="submission" date="2019-02" db="EMBL/GenBank/DDBJ databases">
        <title>Polymorphobacter sp. isolated from the lake at the Tibet of China.</title>
        <authorList>
            <person name="Li A."/>
        </authorList>
    </citation>
    <scope>NUCLEOTIDE SEQUENCE [LARGE SCALE GENOMIC DNA]</scope>
    <source>
        <strain evidence="3 4">DJ1R-1</strain>
    </source>
</reference>
<keyword evidence="4" id="KW-1185">Reference proteome</keyword>
<dbReference type="InterPro" id="IPR006047">
    <property type="entry name" value="GH13_cat_dom"/>
</dbReference>
<evidence type="ECO:0000256" key="1">
    <source>
        <dbReference type="SAM" id="SignalP"/>
    </source>
</evidence>
<evidence type="ECO:0000259" key="2">
    <source>
        <dbReference type="SMART" id="SM00642"/>
    </source>
</evidence>
<keyword evidence="1" id="KW-0732">Signal</keyword>
<sequence length="603" mass="65281">MRLWRQGLLAAATLLSASSALAADYRARLPQDETIYFVLPDRFENGDRANDRGGLNGDRLVTGYDPAHKGFYHGGDLKGLTARLDYLQGMGITAIWLAPVFKNKAVQGAPGKESAGYHGYWVTDFTQVDPHFGSEADMAAFVAAAHARGMKVYLDIIANHTADVIKYRECPKNDCAYRSRADYPYQTRGGVHGAPINPGFVGDRDVHQTAANFAKLKSPDFAYTPYVPAGEENLKVPGWLNDPIYYHNRGDSTFTGESSTMGDFSGLDDLYTEHPRVVAGFIEIFGNWIDRFKIDGYRIDTAQHVNPEFWAAFAPAMAARAKANGIDNFAIFGEVFTSDMDPARLARHTRVDKLPTVLDFAFRAAVAGTAGGTSPTSLLWRLFADDALYEGGTATAMQLPTFLGNHDDGRFAMTIRKQLPNISDDELLARDKLGHAMLLTLRGAPVIYSGDEQGFTGDGGDQDAREDMFASQVASYNDNKLVGTTATTAQSSFNTASPLYREIAALAALRQATPALRRGTQIVRAWGEAPGLFAVSRFDPVTGQEVLIAFNTATKPLDAQVEVEVTSLGFTALRGPCAAKASAPGSVRVTLPPLGYAICAGTK</sequence>
<dbReference type="EMBL" id="SIHO01000001">
    <property type="protein sequence ID" value="TFU06618.1"/>
    <property type="molecule type" value="Genomic_DNA"/>
</dbReference>
<dbReference type="PANTHER" id="PTHR10357">
    <property type="entry name" value="ALPHA-AMYLASE FAMILY MEMBER"/>
    <property type="match status" value="1"/>
</dbReference>
<feature type="domain" description="Glycosyl hydrolase family 13 catalytic" evidence="2">
    <location>
        <begin position="37"/>
        <end position="510"/>
    </location>
</feature>
<organism evidence="3 4">
    <name type="scientific">Glacieibacterium arshaanense</name>
    <dbReference type="NCBI Taxonomy" id="2511025"/>
    <lineage>
        <taxon>Bacteria</taxon>
        <taxon>Pseudomonadati</taxon>
        <taxon>Pseudomonadota</taxon>
        <taxon>Alphaproteobacteria</taxon>
        <taxon>Sphingomonadales</taxon>
        <taxon>Sphingosinicellaceae</taxon>
        <taxon>Glacieibacterium</taxon>
    </lineage>
</organism>
<evidence type="ECO:0000313" key="3">
    <source>
        <dbReference type="EMBL" id="TFU06618.1"/>
    </source>
</evidence>
<dbReference type="SMART" id="SM00642">
    <property type="entry name" value="Aamy"/>
    <property type="match status" value="1"/>
</dbReference>
<dbReference type="Proteomes" id="UP000297737">
    <property type="component" value="Unassembled WGS sequence"/>
</dbReference>
<feature type="signal peptide" evidence="1">
    <location>
        <begin position="1"/>
        <end position="22"/>
    </location>
</feature>
<protein>
    <submittedName>
        <fullName evidence="3">Alpha-amylase</fullName>
    </submittedName>
</protein>
<gene>
    <name evidence="3" type="ORF">EUV02_02515</name>
</gene>
<dbReference type="SUPFAM" id="SSF51445">
    <property type="entry name" value="(Trans)glycosidases"/>
    <property type="match status" value="1"/>
</dbReference>
<dbReference type="OrthoDB" id="9805159at2"/>
<name>A0A4Y9EUP6_9SPHN</name>
<evidence type="ECO:0000313" key="4">
    <source>
        <dbReference type="Proteomes" id="UP000297737"/>
    </source>
</evidence>
<dbReference type="GO" id="GO:0005975">
    <property type="term" value="P:carbohydrate metabolic process"/>
    <property type="evidence" value="ECO:0007669"/>
    <property type="project" value="InterPro"/>
</dbReference>
<feature type="chain" id="PRO_5021354619" evidence="1">
    <location>
        <begin position="23"/>
        <end position="603"/>
    </location>
</feature>
<dbReference type="PANTHER" id="PTHR10357:SF209">
    <property type="entry name" value="PERIPLASMIC ALPHA-AMYLASE"/>
    <property type="match status" value="1"/>
</dbReference>
<proteinExistence type="predicted"/>
<accession>A0A4Y9EUP6</accession>
<comment type="caution">
    <text evidence="3">The sequence shown here is derived from an EMBL/GenBank/DDBJ whole genome shotgun (WGS) entry which is preliminary data.</text>
</comment>
<dbReference type="RefSeq" id="WP_135245344.1">
    <property type="nucleotide sequence ID" value="NZ_SIHO01000001.1"/>
</dbReference>
<dbReference type="Pfam" id="PF00128">
    <property type="entry name" value="Alpha-amylase"/>
    <property type="match status" value="1"/>
</dbReference>
<dbReference type="InterPro" id="IPR017853">
    <property type="entry name" value="GH"/>
</dbReference>
<dbReference type="AlphaFoldDB" id="A0A4Y9EUP6"/>
<dbReference type="Gene3D" id="3.20.20.80">
    <property type="entry name" value="Glycosidases"/>
    <property type="match status" value="2"/>
</dbReference>